<feature type="region of interest" description="Disordered" evidence="1">
    <location>
        <begin position="44"/>
        <end position="76"/>
    </location>
</feature>
<dbReference type="EMBL" id="CAJOBD010000036">
    <property type="protein sequence ID" value="CAF3546724.1"/>
    <property type="molecule type" value="Genomic_DNA"/>
</dbReference>
<dbReference type="Proteomes" id="UP000663836">
    <property type="component" value="Unassembled WGS sequence"/>
</dbReference>
<comment type="caution">
    <text evidence="2">The sequence shown here is derived from an EMBL/GenBank/DDBJ whole genome shotgun (WGS) entry which is preliminary data.</text>
</comment>
<sequence length="277" mass="31364">MASPGDTLKNSLFGQLKSYSNAVQDAFEQRIARPLLAFKRDLSRPTSETRVPNDHESVLTSNHTYQESSSSSSPLEIIDIDTSSSFRSIFNKVRDTLSPSTKRRASENSTNNVTENSLKENENLSSTISINKKSQKHYLCQKSVSFAENIDTDYDSDSYNQYSIDDRNKIVRNAQTLADKILIASINATAVAKLASTNKLSNENDDAFEQDFHQTIKPRRISINNKEDLVYQDLSAEIVAYVLKHALRTLKQEQDQSTENQLIINQNEQDEEFIDLK</sequence>
<dbReference type="EMBL" id="CAJNOT010000233">
    <property type="protein sequence ID" value="CAF0905498.1"/>
    <property type="molecule type" value="Genomic_DNA"/>
</dbReference>
<organism evidence="2 5">
    <name type="scientific">Rotaria sordida</name>
    <dbReference type="NCBI Taxonomy" id="392033"/>
    <lineage>
        <taxon>Eukaryota</taxon>
        <taxon>Metazoa</taxon>
        <taxon>Spiralia</taxon>
        <taxon>Gnathifera</taxon>
        <taxon>Rotifera</taxon>
        <taxon>Eurotatoria</taxon>
        <taxon>Bdelloidea</taxon>
        <taxon>Philodinida</taxon>
        <taxon>Philodinidae</taxon>
        <taxon>Rotaria</taxon>
    </lineage>
</organism>
<feature type="region of interest" description="Disordered" evidence="1">
    <location>
        <begin position="97"/>
        <end position="121"/>
    </location>
</feature>
<evidence type="ECO:0000313" key="6">
    <source>
        <dbReference type="Proteomes" id="UP000663870"/>
    </source>
</evidence>
<evidence type="ECO:0000313" key="2">
    <source>
        <dbReference type="EMBL" id="CAF0905498.1"/>
    </source>
</evidence>
<evidence type="ECO:0000313" key="5">
    <source>
        <dbReference type="Proteomes" id="UP000663864"/>
    </source>
</evidence>
<protein>
    <submittedName>
        <fullName evidence="2">Uncharacterized protein</fullName>
    </submittedName>
</protein>
<dbReference type="AlphaFoldDB" id="A0A813ZUT8"/>
<proteinExistence type="predicted"/>
<dbReference type="Proteomes" id="UP000663864">
    <property type="component" value="Unassembled WGS sequence"/>
</dbReference>
<gene>
    <name evidence="4" type="ORF">JBS370_LOCUS1139</name>
    <name evidence="3" type="ORF">JXQ802_LOCUS34131</name>
    <name evidence="2" type="ORF">ZHD862_LOCUS7612</name>
</gene>
<evidence type="ECO:0000313" key="4">
    <source>
        <dbReference type="EMBL" id="CAF3546724.1"/>
    </source>
</evidence>
<evidence type="ECO:0000256" key="1">
    <source>
        <dbReference type="SAM" id="MobiDB-lite"/>
    </source>
</evidence>
<accession>A0A813ZUT8</accession>
<name>A0A813ZUT8_9BILA</name>
<feature type="compositionally biased region" description="Polar residues" evidence="1">
    <location>
        <begin position="58"/>
        <end position="67"/>
    </location>
</feature>
<feature type="compositionally biased region" description="Low complexity" evidence="1">
    <location>
        <begin position="107"/>
        <end position="116"/>
    </location>
</feature>
<reference evidence="2" key="1">
    <citation type="submission" date="2021-02" db="EMBL/GenBank/DDBJ databases">
        <authorList>
            <person name="Nowell W R."/>
        </authorList>
    </citation>
    <scope>NUCLEOTIDE SEQUENCE</scope>
</reference>
<dbReference type="EMBL" id="CAJNOL010001604">
    <property type="protein sequence ID" value="CAF1389632.1"/>
    <property type="molecule type" value="Genomic_DNA"/>
</dbReference>
<evidence type="ECO:0000313" key="3">
    <source>
        <dbReference type="EMBL" id="CAF1389632.1"/>
    </source>
</evidence>
<keyword evidence="6" id="KW-1185">Reference proteome</keyword>
<dbReference type="Proteomes" id="UP000663870">
    <property type="component" value="Unassembled WGS sequence"/>
</dbReference>